<dbReference type="Proteomes" id="UP000317371">
    <property type="component" value="Unassembled WGS sequence"/>
</dbReference>
<comment type="caution">
    <text evidence="2">The sequence shown here is derived from an EMBL/GenBank/DDBJ whole genome shotgun (WGS) entry which is preliminary data.</text>
</comment>
<dbReference type="Pfam" id="PF00583">
    <property type="entry name" value="Acetyltransf_1"/>
    <property type="match status" value="1"/>
</dbReference>
<dbReference type="EMBL" id="VIGC01000001">
    <property type="protein sequence ID" value="TQE97939.1"/>
    <property type="molecule type" value="Genomic_DNA"/>
</dbReference>
<dbReference type="InterPro" id="IPR052742">
    <property type="entry name" value="Mito_N-acetyltransferase"/>
</dbReference>
<dbReference type="PANTHER" id="PTHR43138:SF1">
    <property type="entry name" value="N-ACETYLTRANSFERASE ACA1"/>
    <property type="match status" value="1"/>
</dbReference>
<evidence type="ECO:0000259" key="1">
    <source>
        <dbReference type="PROSITE" id="PS51186"/>
    </source>
</evidence>
<dbReference type="InterPro" id="IPR016181">
    <property type="entry name" value="Acyl_CoA_acyltransferase"/>
</dbReference>
<evidence type="ECO:0000313" key="2">
    <source>
        <dbReference type="EMBL" id="TQE97939.1"/>
    </source>
</evidence>
<sequence length="173" mass="19839">MITVRLFHPVDWPDVWRILEPVFRAGETYSFARDISEEEAHRHWVEIPAATFVAQDEDGQILGTYYIKPNQPGQGSHVCNCGYVVGQHARGRGIASTMCQHSQEEARRRGFRAMQFNLVVSTNQGAVRLWQKLGFEIVGTLPEAFRHPTYGYVDAYVMYKLLVPSVRRSHKDM</sequence>
<keyword evidence="2" id="KW-0808">Transferase</keyword>
<dbReference type="CDD" id="cd04301">
    <property type="entry name" value="NAT_SF"/>
    <property type="match status" value="1"/>
</dbReference>
<accession>A0A540VME6</accession>
<dbReference type="InterPro" id="IPR000182">
    <property type="entry name" value="GNAT_dom"/>
</dbReference>
<dbReference type="PROSITE" id="PS51186">
    <property type="entry name" value="GNAT"/>
    <property type="match status" value="1"/>
</dbReference>
<proteinExistence type="predicted"/>
<dbReference type="OrthoDB" id="948250at2"/>
<keyword evidence="3" id="KW-1185">Reference proteome</keyword>
<organism evidence="2 3">
    <name type="scientific">Litorilinea aerophila</name>
    <dbReference type="NCBI Taxonomy" id="1204385"/>
    <lineage>
        <taxon>Bacteria</taxon>
        <taxon>Bacillati</taxon>
        <taxon>Chloroflexota</taxon>
        <taxon>Caldilineae</taxon>
        <taxon>Caldilineales</taxon>
        <taxon>Caldilineaceae</taxon>
        <taxon>Litorilinea</taxon>
    </lineage>
</organism>
<evidence type="ECO:0000313" key="3">
    <source>
        <dbReference type="Proteomes" id="UP000317371"/>
    </source>
</evidence>
<name>A0A540VME6_9CHLR</name>
<dbReference type="InParanoid" id="A0A540VME6"/>
<dbReference type="PANTHER" id="PTHR43138">
    <property type="entry name" value="ACETYLTRANSFERASE, GNAT FAMILY"/>
    <property type="match status" value="1"/>
</dbReference>
<dbReference type="GO" id="GO:0016747">
    <property type="term" value="F:acyltransferase activity, transferring groups other than amino-acyl groups"/>
    <property type="evidence" value="ECO:0007669"/>
    <property type="project" value="InterPro"/>
</dbReference>
<feature type="domain" description="N-acetyltransferase" evidence="1">
    <location>
        <begin position="2"/>
        <end position="163"/>
    </location>
</feature>
<gene>
    <name evidence="2" type="ORF">FKZ61_00750</name>
</gene>
<dbReference type="SUPFAM" id="SSF55729">
    <property type="entry name" value="Acyl-CoA N-acyltransferases (Nat)"/>
    <property type="match status" value="1"/>
</dbReference>
<dbReference type="RefSeq" id="WP_141608152.1">
    <property type="nucleotide sequence ID" value="NZ_VIGC02000001.1"/>
</dbReference>
<dbReference type="Gene3D" id="3.40.630.30">
    <property type="match status" value="1"/>
</dbReference>
<protein>
    <submittedName>
        <fullName evidence="2">GNAT family N-acetyltransferase</fullName>
    </submittedName>
</protein>
<dbReference type="AlphaFoldDB" id="A0A540VME6"/>
<reference evidence="2 3" key="1">
    <citation type="submission" date="2019-06" db="EMBL/GenBank/DDBJ databases">
        <title>Genome sequence of Litorilinea aerophila BAA-2444.</title>
        <authorList>
            <person name="Maclea K.S."/>
            <person name="Maurais E.G."/>
            <person name="Iannazzi L.C."/>
        </authorList>
    </citation>
    <scope>NUCLEOTIDE SEQUENCE [LARGE SCALE GENOMIC DNA]</scope>
    <source>
        <strain evidence="2 3">ATCC BAA-2444</strain>
    </source>
</reference>